<evidence type="ECO:0000256" key="8">
    <source>
        <dbReference type="PROSITE-ProRule" id="PRU00108"/>
    </source>
</evidence>
<dbReference type="SMART" id="SM00389">
    <property type="entry name" value="HOX"/>
    <property type="match status" value="1"/>
</dbReference>
<dbReference type="PRINTS" id="PR00024">
    <property type="entry name" value="HOMEOBOX"/>
</dbReference>
<dbReference type="GO" id="GO:0003677">
    <property type="term" value="F:DNA binding"/>
    <property type="evidence" value="ECO:0007669"/>
    <property type="project" value="UniProtKB-UniRule"/>
</dbReference>
<protein>
    <submittedName>
        <fullName evidence="12">BarH like homeobox 1</fullName>
    </submittedName>
</protein>
<organism evidence="12 13">
    <name type="scientific">Latimeria chalumnae</name>
    <name type="common">Coelacanth</name>
    <dbReference type="NCBI Taxonomy" id="7897"/>
    <lineage>
        <taxon>Eukaryota</taxon>
        <taxon>Metazoa</taxon>
        <taxon>Chordata</taxon>
        <taxon>Craniata</taxon>
        <taxon>Vertebrata</taxon>
        <taxon>Euteleostomi</taxon>
        <taxon>Coelacanthiformes</taxon>
        <taxon>Coelacanthidae</taxon>
        <taxon>Latimeria</taxon>
    </lineage>
</organism>
<dbReference type="Gene3D" id="1.10.10.60">
    <property type="entry name" value="Homeodomain-like"/>
    <property type="match status" value="1"/>
</dbReference>
<dbReference type="OrthoDB" id="6159439at2759"/>
<dbReference type="GeneTree" id="ENSGT00940000160428"/>
<dbReference type="FunCoup" id="H3ADE4">
    <property type="interactions" value="1091"/>
</dbReference>
<dbReference type="FunFam" id="1.10.10.60:FF:000097">
    <property type="entry name" value="barH-like 2 homeobox protein-like"/>
    <property type="match status" value="1"/>
</dbReference>
<dbReference type="EMBL" id="AFYH01037889">
    <property type="status" value="NOT_ANNOTATED_CDS"/>
    <property type="molecule type" value="Genomic_DNA"/>
</dbReference>
<comment type="similarity">
    <text evidence="7">Belongs to the BAR homeobox family.</text>
</comment>
<dbReference type="Ensembl" id="ENSLACT00000007729.1">
    <property type="protein sequence ID" value="ENSLACP00000007665.1"/>
    <property type="gene ID" value="ENSLACG00000006792.1"/>
</dbReference>
<dbReference type="GO" id="GO:0005634">
    <property type="term" value="C:nucleus"/>
    <property type="evidence" value="ECO:0007669"/>
    <property type="project" value="UniProtKB-SubCell"/>
</dbReference>
<dbReference type="eggNOG" id="KOG0488">
    <property type="taxonomic scope" value="Eukaryota"/>
</dbReference>
<dbReference type="KEGG" id="lcm:102364783"/>
<sequence length="323" mass="35108">MEGSSGFGIDSILSHRPGSPIGPKGDLSMGECRSPLELSPRSEVGSGCSSPPSPGRECTEAVVPRQGLAVGLDSHPQPGQILAPSQSRTATSSFLIRDILADCKPLAACAPYSSNVQPTQDPGRISVKSGEDFRDKLEKSNSNASSDSEYKVKEEGDREISSSRDSPPVRLKKPRKARTAFTDHQLAQLERSFERQKYLSVQDRMELAASLNLTDTQVKTWYQNRRTKWKRQTAVGLELLAEAGNYSALQRMFPSPYFYPQSLVSNLDPGAALYLYRSPGAPPPTLQRPLVPRILIHGLQGGSEPPPPLPPLAGVLPRAAQPR</sequence>
<dbReference type="InterPro" id="IPR050848">
    <property type="entry name" value="Homeobox_TF"/>
</dbReference>
<evidence type="ECO:0000256" key="2">
    <source>
        <dbReference type="ARBA" id="ARBA00023015"/>
    </source>
</evidence>
<dbReference type="CDD" id="cd00086">
    <property type="entry name" value="homeodomain"/>
    <property type="match status" value="1"/>
</dbReference>
<dbReference type="AlphaFoldDB" id="H3ADE4"/>
<dbReference type="PROSITE" id="PS00027">
    <property type="entry name" value="HOMEOBOX_1"/>
    <property type="match status" value="1"/>
</dbReference>
<gene>
    <name evidence="12" type="primary">BARHL1</name>
</gene>
<dbReference type="PANTHER" id="PTHR24333">
    <property type="entry name" value="HOMEO BOX HB9 LIKE A-RELATED"/>
    <property type="match status" value="1"/>
</dbReference>
<feature type="compositionally biased region" description="Basic and acidic residues" evidence="10">
    <location>
        <begin position="148"/>
        <end position="162"/>
    </location>
</feature>
<dbReference type="HOGENOM" id="CLU_074592_0_0_1"/>
<proteinExistence type="inferred from homology"/>
<dbReference type="PANTHER" id="PTHR24333:SF5">
    <property type="entry name" value="VENT HOMEOBOX"/>
    <property type="match status" value="1"/>
</dbReference>
<evidence type="ECO:0000256" key="6">
    <source>
        <dbReference type="ARBA" id="ARBA00023242"/>
    </source>
</evidence>
<dbReference type="SUPFAM" id="SSF46689">
    <property type="entry name" value="Homeodomain-like"/>
    <property type="match status" value="1"/>
</dbReference>
<dbReference type="Proteomes" id="UP000008672">
    <property type="component" value="Unassembled WGS sequence"/>
</dbReference>
<name>H3ADE4_LATCH</name>
<evidence type="ECO:0000256" key="4">
    <source>
        <dbReference type="ARBA" id="ARBA00023155"/>
    </source>
</evidence>
<dbReference type="GeneID" id="102364783"/>
<evidence type="ECO:0000259" key="11">
    <source>
        <dbReference type="PROSITE" id="PS50071"/>
    </source>
</evidence>
<keyword evidence="13" id="KW-1185">Reference proteome</keyword>
<evidence type="ECO:0000256" key="7">
    <source>
        <dbReference type="ARBA" id="ARBA00038196"/>
    </source>
</evidence>
<comment type="subcellular location">
    <subcellularLocation>
        <location evidence="1 8 9">Nucleus</location>
    </subcellularLocation>
</comment>
<dbReference type="InterPro" id="IPR020479">
    <property type="entry name" value="HD_metazoa"/>
</dbReference>
<keyword evidence="2" id="KW-0805">Transcription regulation</keyword>
<dbReference type="InterPro" id="IPR001356">
    <property type="entry name" value="HD"/>
</dbReference>
<accession>H3ADE4</accession>
<reference evidence="13" key="1">
    <citation type="submission" date="2011-08" db="EMBL/GenBank/DDBJ databases">
        <title>The draft genome of Latimeria chalumnae.</title>
        <authorList>
            <person name="Di Palma F."/>
            <person name="Alfoldi J."/>
            <person name="Johnson J."/>
            <person name="Berlin A."/>
            <person name="Gnerre S."/>
            <person name="Jaffe D."/>
            <person name="MacCallum I."/>
            <person name="Young S."/>
            <person name="Walker B.J."/>
            <person name="Lander E."/>
            <person name="Lindblad-Toh K."/>
        </authorList>
    </citation>
    <scope>NUCLEOTIDE SEQUENCE [LARGE SCALE GENOMIC DNA]</scope>
    <source>
        <strain evidence="13">Wild caught</strain>
    </source>
</reference>
<keyword evidence="4 8" id="KW-0371">Homeobox</keyword>
<keyword evidence="3 8" id="KW-0238">DNA-binding</keyword>
<evidence type="ECO:0000256" key="10">
    <source>
        <dbReference type="SAM" id="MobiDB-lite"/>
    </source>
</evidence>
<evidence type="ECO:0000256" key="9">
    <source>
        <dbReference type="RuleBase" id="RU000682"/>
    </source>
</evidence>
<reference evidence="12" key="3">
    <citation type="submission" date="2025-09" db="UniProtKB">
        <authorList>
            <consortium name="Ensembl"/>
        </authorList>
    </citation>
    <scope>IDENTIFICATION</scope>
</reference>
<feature type="region of interest" description="Disordered" evidence="10">
    <location>
        <begin position="111"/>
        <end position="181"/>
    </location>
</feature>
<dbReference type="OMA" id="LIGDCRS"/>
<evidence type="ECO:0000256" key="3">
    <source>
        <dbReference type="ARBA" id="ARBA00023125"/>
    </source>
</evidence>
<dbReference type="STRING" id="7897.ENSLACP00000007665"/>
<feature type="compositionally biased region" description="Basic and acidic residues" evidence="10">
    <location>
        <begin position="129"/>
        <end position="139"/>
    </location>
</feature>
<evidence type="ECO:0000256" key="1">
    <source>
        <dbReference type="ARBA" id="ARBA00004123"/>
    </source>
</evidence>
<keyword evidence="6 8" id="KW-0539">Nucleus</keyword>
<feature type="region of interest" description="Disordered" evidence="10">
    <location>
        <begin position="297"/>
        <end position="323"/>
    </location>
</feature>
<reference evidence="12" key="2">
    <citation type="submission" date="2025-08" db="UniProtKB">
        <authorList>
            <consortium name="Ensembl"/>
        </authorList>
    </citation>
    <scope>IDENTIFICATION</scope>
</reference>
<dbReference type="CTD" id="550407"/>
<dbReference type="InParanoid" id="H3ADE4"/>
<evidence type="ECO:0000313" key="13">
    <source>
        <dbReference type="Proteomes" id="UP000008672"/>
    </source>
</evidence>
<dbReference type="InterPro" id="IPR017970">
    <property type="entry name" value="Homeobox_CS"/>
</dbReference>
<evidence type="ECO:0000256" key="5">
    <source>
        <dbReference type="ARBA" id="ARBA00023163"/>
    </source>
</evidence>
<dbReference type="Pfam" id="PF00046">
    <property type="entry name" value="Homeodomain"/>
    <property type="match status" value="1"/>
</dbReference>
<dbReference type="GO" id="GO:0000981">
    <property type="term" value="F:DNA-binding transcription factor activity, RNA polymerase II-specific"/>
    <property type="evidence" value="ECO:0007669"/>
    <property type="project" value="InterPro"/>
</dbReference>
<feature type="domain" description="Homeobox" evidence="11">
    <location>
        <begin position="172"/>
        <end position="232"/>
    </location>
</feature>
<dbReference type="PROSITE" id="PS50071">
    <property type="entry name" value="HOMEOBOX_2"/>
    <property type="match status" value="1"/>
</dbReference>
<dbReference type="InterPro" id="IPR009057">
    <property type="entry name" value="Homeodomain-like_sf"/>
</dbReference>
<feature type="region of interest" description="Disordered" evidence="10">
    <location>
        <begin position="1"/>
        <end position="88"/>
    </location>
</feature>
<feature type="DNA-binding region" description="Homeobox" evidence="8">
    <location>
        <begin position="174"/>
        <end position="233"/>
    </location>
</feature>
<evidence type="ECO:0000313" key="12">
    <source>
        <dbReference type="Ensembl" id="ENSLACP00000007665.1"/>
    </source>
</evidence>
<keyword evidence="5" id="KW-0804">Transcription</keyword>